<proteinExistence type="predicted"/>
<reference evidence="1 2" key="1">
    <citation type="submission" date="2015-10" db="EMBL/GenBank/DDBJ databases">
        <authorList>
            <person name="Gilbert D.G."/>
        </authorList>
    </citation>
    <scope>NUCLEOTIDE SEQUENCE [LARGE SCALE GENOMIC DNA]</scope>
    <source>
        <strain evidence="1">COMA1</strain>
    </source>
</reference>
<gene>
    <name evidence="1" type="ORF">COMA1_30135</name>
</gene>
<name>A0A0S4LH82_9BACT</name>
<dbReference type="AlphaFoldDB" id="A0A0S4LH82"/>
<evidence type="ECO:0000313" key="2">
    <source>
        <dbReference type="Proteomes" id="UP000199032"/>
    </source>
</evidence>
<organism evidence="1 2">
    <name type="scientific">Candidatus Nitrospira nitrosa</name>
    <dbReference type="NCBI Taxonomy" id="1742972"/>
    <lineage>
        <taxon>Bacteria</taxon>
        <taxon>Pseudomonadati</taxon>
        <taxon>Nitrospirota</taxon>
        <taxon>Nitrospiria</taxon>
        <taxon>Nitrospirales</taxon>
        <taxon>Nitrospiraceae</taxon>
        <taxon>Nitrospira</taxon>
    </lineage>
</organism>
<dbReference type="RefSeq" id="WP_141654336.1">
    <property type="nucleotide sequence ID" value="NZ_CZQA01000009.1"/>
</dbReference>
<dbReference type="EMBL" id="CZQA01000009">
    <property type="protein sequence ID" value="CUS36591.1"/>
    <property type="molecule type" value="Genomic_DNA"/>
</dbReference>
<evidence type="ECO:0000313" key="1">
    <source>
        <dbReference type="EMBL" id="CUS36591.1"/>
    </source>
</evidence>
<dbReference type="STRING" id="1742972.COMA1_30135"/>
<dbReference type="OrthoDB" id="9765314at2"/>
<accession>A0A0S4LH82</accession>
<sequence>MSKRWFRVHIAGLILGIGVGWSSLSHAQIGEIGGATGGGMGGGMPIIPGTAFGGATDPSLRRTGDGLRLVPSIQVSERYDSNVFFAPKSQLRGLTPEDFVTTIVPQVRALYTSQENLVKLNAVVGAVGGYYAINTGLSYVGANAGATLDLSNLLSRWRPGARLTVSDTYFYSPQPPAFLLGDQSGIQANPFVAGFQATRANTSSNSVNTVLELPLTGKIKLTGSFTNSFIHYGASEVQQATSLISQNVSTYTAGLLTQVSLYDALRVDFTANEFDQGRLGSFSARGGILGWTHKFSPTVSVDTTGGVQLLSGELNGVPFSPVIAPIGSLAILWKNPTTSLTLAYRTGIAPSFQFQSVALLNHMVSCNITQSTPIDDVIVLFGGNFSVANEYGSNSGSSLSWTTVGGTGGVLYRVTQDTFLTLTYSYQNVDNVFRGVHFAFDRHVGQLALAKAFY</sequence>
<keyword evidence="2" id="KW-1185">Reference proteome</keyword>
<evidence type="ECO:0008006" key="3">
    <source>
        <dbReference type="Google" id="ProtNLM"/>
    </source>
</evidence>
<dbReference type="Proteomes" id="UP000199032">
    <property type="component" value="Unassembled WGS sequence"/>
</dbReference>
<protein>
    <recommendedName>
        <fullName evidence="3">TIGR03016 family PEP-CTERM system-associated outer membrane protein</fullName>
    </recommendedName>
</protein>